<dbReference type="NCBIfam" id="TIGR02119">
    <property type="entry name" value="panF"/>
    <property type="match status" value="1"/>
</dbReference>
<protein>
    <submittedName>
        <fullName evidence="10">Sodium/pantothenate symporter</fullName>
    </submittedName>
</protein>
<feature type="transmembrane region" description="Helical" evidence="9">
    <location>
        <begin position="44"/>
        <end position="64"/>
    </location>
</feature>
<feature type="transmembrane region" description="Helical" evidence="9">
    <location>
        <begin position="198"/>
        <end position="218"/>
    </location>
</feature>
<dbReference type="InterPro" id="IPR001734">
    <property type="entry name" value="Na/solute_symporter"/>
</dbReference>
<gene>
    <name evidence="10" type="ORF">J2Z71_000653</name>
</gene>
<feature type="transmembrane region" description="Helical" evidence="9">
    <location>
        <begin position="462"/>
        <end position="480"/>
    </location>
</feature>
<evidence type="ECO:0000256" key="1">
    <source>
        <dbReference type="ARBA" id="ARBA00004141"/>
    </source>
</evidence>
<dbReference type="InterPro" id="IPR038377">
    <property type="entry name" value="Na/Glc_symporter_sf"/>
</dbReference>
<dbReference type="Pfam" id="PF00474">
    <property type="entry name" value="SSF"/>
    <property type="match status" value="1"/>
</dbReference>
<evidence type="ECO:0000256" key="8">
    <source>
        <dbReference type="RuleBase" id="RU362091"/>
    </source>
</evidence>
<dbReference type="NCBIfam" id="TIGR00813">
    <property type="entry name" value="sss"/>
    <property type="match status" value="1"/>
</dbReference>
<feature type="transmembrane region" description="Helical" evidence="9">
    <location>
        <begin position="164"/>
        <end position="186"/>
    </location>
</feature>
<evidence type="ECO:0000256" key="4">
    <source>
        <dbReference type="ARBA" id="ARBA00022475"/>
    </source>
</evidence>
<evidence type="ECO:0000256" key="6">
    <source>
        <dbReference type="ARBA" id="ARBA00022989"/>
    </source>
</evidence>
<feature type="transmembrane region" description="Helical" evidence="9">
    <location>
        <begin position="403"/>
        <end position="427"/>
    </location>
</feature>
<keyword evidence="4" id="KW-1003">Cell membrane</keyword>
<evidence type="ECO:0000256" key="5">
    <source>
        <dbReference type="ARBA" id="ARBA00022692"/>
    </source>
</evidence>
<evidence type="ECO:0000256" key="9">
    <source>
        <dbReference type="SAM" id="Phobius"/>
    </source>
</evidence>
<evidence type="ECO:0000313" key="10">
    <source>
        <dbReference type="EMBL" id="MBP2025128.1"/>
    </source>
</evidence>
<dbReference type="EMBL" id="JAGGLJ010000005">
    <property type="protein sequence ID" value="MBP2025128.1"/>
    <property type="molecule type" value="Genomic_DNA"/>
</dbReference>
<dbReference type="InterPro" id="IPR011849">
    <property type="entry name" value="Na/pantothenate_symporter"/>
</dbReference>
<keyword evidence="6 9" id="KW-1133">Transmembrane helix</keyword>
<feature type="transmembrane region" description="Helical" evidence="9">
    <location>
        <begin position="377"/>
        <end position="397"/>
    </location>
</feature>
<dbReference type="Gene3D" id="1.20.1730.10">
    <property type="entry name" value="Sodium/glucose cotransporter"/>
    <property type="match status" value="1"/>
</dbReference>
<accession>A0ABS4KBI9</accession>
<keyword evidence="7 9" id="KW-0472">Membrane</keyword>
<dbReference type="InterPro" id="IPR050277">
    <property type="entry name" value="Sodium:Solute_Symporter"/>
</dbReference>
<feature type="transmembrane region" description="Helical" evidence="9">
    <location>
        <begin position="130"/>
        <end position="158"/>
    </location>
</feature>
<dbReference type="PANTHER" id="PTHR48086">
    <property type="entry name" value="SODIUM/PROLINE SYMPORTER-RELATED"/>
    <property type="match status" value="1"/>
</dbReference>
<dbReference type="PROSITE" id="PS00456">
    <property type="entry name" value="NA_SOLUT_SYMP_1"/>
    <property type="match status" value="1"/>
</dbReference>
<feature type="transmembrane region" description="Helical" evidence="9">
    <location>
        <begin position="245"/>
        <end position="267"/>
    </location>
</feature>
<comment type="similarity">
    <text evidence="2 8">Belongs to the sodium:solute symporter (SSF) (TC 2.A.21) family.</text>
</comment>
<feature type="transmembrane region" description="Helical" evidence="9">
    <location>
        <begin position="279"/>
        <end position="304"/>
    </location>
</feature>
<feature type="transmembrane region" description="Helical" evidence="9">
    <location>
        <begin position="84"/>
        <end position="102"/>
    </location>
</feature>
<comment type="caution">
    <text evidence="10">The sequence shown here is derived from an EMBL/GenBank/DDBJ whole genome shotgun (WGS) entry which is preliminary data.</text>
</comment>
<dbReference type="InterPro" id="IPR018212">
    <property type="entry name" value="Na/solute_symporter_CS"/>
</dbReference>
<feature type="transmembrane region" description="Helical" evidence="9">
    <location>
        <begin position="434"/>
        <end position="450"/>
    </location>
</feature>
<feature type="transmembrane region" description="Helical" evidence="9">
    <location>
        <begin position="324"/>
        <end position="357"/>
    </location>
</feature>
<keyword evidence="3" id="KW-0813">Transport</keyword>
<name>A0ABS4KBI9_9FIRM</name>
<dbReference type="Proteomes" id="UP001519306">
    <property type="component" value="Unassembled WGS sequence"/>
</dbReference>
<organism evidence="10 11">
    <name type="scientific">Peptoniphilus stercorisuis</name>
    <dbReference type="NCBI Taxonomy" id="1436965"/>
    <lineage>
        <taxon>Bacteria</taxon>
        <taxon>Bacillati</taxon>
        <taxon>Bacillota</taxon>
        <taxon>Tissierellia</taxon>
        <taxon>Tissierellales</taxon>
        <taxon>Peptoniphilaceae</taxon>
        <taxon>Peptoniphilus</taxon>
    </lineage>
</organism>
<sequence length="493" mass="53521">MSYNFILISVLVAYMLLNLYIGLRISRKQNNKDKEKGTSFINNYFIGGRSMGGFVLAMTLVATFTSASSFIGGPGIAYSKGLSWVFLSMIQVPTAFIILAVLGKKFAIIARRTDSVTVTDFLRHRYDSPIAVIILSIWLIVFSIAQMMAQFVGGAVLFQSVTGLPYVVGLLLFGIVVIVYTSFGGFKAVVTTDTIQGVVMLIGSIIFLGTIIKVGGGLDNIVLKLNEVNPGWNTPDAGGEAPKQFIMSFWILVGIATIGLPQTAVRAMGFKDTKSLHDAMVYGTIVLGALMLIMHISGVFAPAVISPSEFQNTDYIVPNIVLKYLNPFIAGIFIAAPIAAVMSTVSSLLIMTSAAIVKDLYLNYIVKDVENISEKKISNLSMITTFLIGTLVFILTINPPELIVWINLFAMGGMECAFLASIILGLYWKGANSTGAILSSLFGPIIFILLKQFKFDFFGFDPIVPSIIITLILFVVGSLLGKKTSKEKLEVFF</sequence>
<dbReference type="PROSITE" id="PS50283">
    <property type="entry name" value="NA_SOLUT_SYMP_3"/>
    <property type="match status" value="1"/>
</dbReference>
<comment type="subcellular location">
    <subcellularLocation>
        <location evidence="1">Membrane</location>
        <topology evidence="1">Multi-pass membrane protein</topology>
    </subcellularLocation>
</comment>
<dbReference type="PANTHER" id="PTHR48086:SF4">
    <property type="entry name" value="SODIUM_PANTOTHENATE SYMPORTER"/>
    <property type="match status" value="1"/>
</dbReference>
<evidence type="ECO:0000256" key="2">
    <source>
        <dbReference type="ARBA" id="ARBA00006434"/>
    </source>
</evidence>
<dbReference type="CDD" id="cd10327">
    <property type="entry name" value="SLC5sbd_PanF"/>
    <property type="match status" value="1"/>
</dbReference>
<keyword evidence="11" id="KW-1185">Reference proteome</keyword>
<evidence type="ECO:0000256" key="7">
    <source>
        <dbReference type="ARBA" id="ARBA00023136"/>
    </source>
</evidence>
<keyword evidence="5 9" id="KW-0812">Transmembrane</keyword>
<evidence type="ECO:0000313" key="11">
    <source>
        <dbReference type="Proteomes" id="UP001519306"/>
    </source>
</evidence>
<reference evidence="10 11" key="1">
    <citation type="submission" date="2021-03" db="EMBL/GenBank/DDBJ databases">
        <title>Genomic Encyclopedia of Type Strains, Phase IV (KMG-IV): sequencing the most valuable type-strain genomes for metagenomic binning, comparative biology and taxonomic classification.</title>
        <authorList>
            <person name="Goeker M."/>
        </authorList>
    </citation>
    <scope>NUCLEOTIDE SEQUENCE [LARGE SCALE GENOMIC DNA]</scope>
    <source>
        <strain evidence="10 11">DSM 27563</strain>
    </source>
</reference>
<evidence type="ECO:0000256" key="3">
    <source>
        <dbReference type="ARBA" id="ARBA00022448"/>
    </source>
</evidence>
<dbReference type="RefSeq" id="WP_210060428.1">
    <property type="nucleotide sequence ID" value="NZ_JAGGLJ010000005.1"/>
</dbReference>
<proteinExistence type="inferred from homology"/>
<feature type="transmembrane region" description="Helical" evidence="9">
    <location>
        <begin position="6"/>
        <end position="23"/>
    </location>
</feature>